<keyword evidence="3" id="KW-1185">Reference proteome</keyword>
<dbReference type="InterPro" id="IPR014710">
    <property type="entry name" value="RmlC-like_jellyroll"/>
</dbReference>
<evidence type="ECO:0000313" key="3">
    <source>
        <dbReference type="Proteomes" id="UP000245938"/>
    </source>
</evidence>
<organism evidence="2 3">
    <name type="scientific">Kurthia sibirica</name>
    <dbReference type="NCBI Taxonomy" id="202750"/>
    <lineage>
        <taxon>Bacteria</taxon>
        <taxon>Bacillati</taxon>
        <taxon>Bacillota</taxon>
        <taxon>Bacilli</taxon>
        <taxon>Bacillales</taxon>
        <taxon>Caryophanaceae</taxon>
        <taxon>Kurthia</taxon>
    </lineage>
</organism>
<dbReference type="SUPFAM" id="SSF51182">
    <property type="entry name" value="RmlC-like cupins"/>
    <property type="match status" value="1"/>
</dbReference>
<reference evidence="2 3" key="1">
    <citation type="submission" date="2018-05" db="EMBL/GenBank/DDBJ databases">
        <title>Kurthia sibirica genome sequence.</title>
        <authorList>
            <person name="Maclea K.S."/>
            <person name="Goen A.E."/>
        </authorList>
    </citation>
    <scope>NUCLEOTIDE SEQUENCE [LARGE SCALE GENOMIC DNA]</scope>
    <source>
        <strain evidence="2 3">ATCC 49154</strain>
    </source>
</reference>
<accession>A0A2U3AQ42</accession>
<dbReference type="PANTHER" id="PTHR36440:SF1">
    <property type="entry name" value="PUTATIVE (AFU_ORTHOLOGUE AFUA_8G07350)-RELATED"/>
    <property type="match status" value="1"/>
</dbReference>
<evidence type="ECO:0000313" key="2">
    <source>
        <dbReference type="EMBL" id="PWI26639.1"/>
    </source>
</evidence>
<dbReference type="Gene3D" id="2.60.120.10">
    <property type="entry name" value="Jelly Rolls"/>
    <property type="match status" value="1"/>
</dbReference>
<dbReference type="OrthoDB" id="72027at2"/>
<dbReference type="Pfam" id="PF07883">
    <property type="entry name" value="Cupin_2"/>
    <property type="match status" value="1"/>
</dbReference>
<dbReference type="RefSeq" id="WP_109304810.1">
    <property type="nucleotide sequence ID" value="NZ_BJUF01000002.1"/>
</dbReference>
<sequence length="185" mass="20704">MLKRSVQHKYTKEQITFVETAKDTNGAYLLIEVSLPPNGDGPPLHVHDEFVEEFMVLSGVLTVTVGKIEHQLTAGQSITAPIGTDHTFTNNSSDQVVFNVTLTPPSQFEESVRIHYGLMDDNLTKNDGTPKNIFHLIAILKLQNTYIAGKSISSQRRLFSIIIGLGKLFGQYKKLEKYTEEKINI</sequence>
<evidence type="ECO:0000259" key="1">
    <source>
        <dbReference type="Pfam" id="PF07883"/>
    </source>
</evidence>
<protein>
    <submittedName>
        <fullName evidence="2">Cupin domain-containing protein</fullName>
    </submittedName>
</protein>
<name>A0A2U3AQ42_9BACL</name>
<dbReference type="InterPro" id="IPR011051">
    <property type="entry name" value="RmlC_Cupin_sf"/>
</dbReference>
<dbReference type="InterPro" id="IPR053146">
    <property type="entry name" value="QDO-like"/>
</dbReference>
<dbReference type="AlphaFoldDB" id="A0A2U3AQ42"/>
<dbReference type="Proteomes" id="UP000245938">
    <property type="component" value="Unassembled WGS sequence"/>
</dbReference>
<dbReference type="InterPro" id="IPR013096">
    <property type="entry name" value="Cupin_2"/>
</dbReference>
<feature type="domain" description="Cupin type-2" evidence="1">
    <location>
        <begin position="33"/>
        <end position="98"/>
    </location>
</feature>
<gene>
    <name evidence="2" type="ORF">DEX24_02430</name>
</gene>
<dbReference type="PANTHER" id="PTHR36440">
    <property type="entry name" value="PUTATIVE (AFU_ORTHOLOGUE AFUA_8G07350)-RELATED"/>
    <property type="match status" value="1"/>
</dbReference>
<dbReference type="EMBL" id="QFVR01000002">
    <property type="protein sequence ID" value="PWI26639.1"/>
    <property type="molecule type" value="Genomic_DNA"/>
</dbReference>
<proteinExistence type="predicted"/>
<comment type="caution">
    <text evidence="2">The sequence shown here is derived from an EMBL/GenBank/DDBJ whole genome shotgun (WGS) entry which is preliminary data.</text>
</comment>